<organism evidence="2">
    <name type="scientific">Capitella teleta</name>
    <name type="common">Polychaete worm</name>
    <dbReference type="NCBI Taxonomy" id="283909"/>
    <lineage>
        <taxon>Eukaryota</taxon>
        <taxon>Metazoa</taxon>
        <taxon>Spiralia</taxon>
        <taxon>Lophotrochozoa</taxon>
        <taxon>Annelida</taxon>
        <taxon>Polychaeta</taxon>
        <taxon>Sedentaria</taxon>
        <taxon>Scolecida</taxon>
        <taxon>Capitellidae</taxon>
        <taxon>Capitella</taxon>
    </lineage>
</organism>
<feature type="signal peptide" evidence="1">
    <location>
        <begin position="1"/>
        <end position="20"/>
    </location>
</feature>
<name>R7V1M5_CAPTE</name>
<evidence type="ECO:0008006" key="5">
    <source>
        <dbReference type="Google" id="ProtNLM"/>
    </source>
</evidence>
<gene>
    <name evidence="2" type="ORF">CAPTEDRAFT_196419</name>
</gene>
<dbReference type="EMBL" id="AMQN01019380">
    <property type="status" value="NOT_ANNOTATED_CDS"/>
    <property type="molecule type" value="Genomic_DNA"/>
</dbReference>
<proteinExistence type="predicted"/>
<keyword evidence="1" id="KW-0732">Signal</keyword>
<dbReference type="Proteomes" id="UP000014760">
    <property type="component" value="Unassembled WGS sequence"/>
</dbReference>
<evidence type="ECO:0000256" key="1">
    <source>
        <dbReference type="SAM" id="SignalP"/>
    </source>
</evidence>
<sequence>MKATVFCSVVLVVVASLCKGEDQVMRITDEKQENFAVKEFIIENYSDNFVASLIFTVDNTTYDMYICKSLSVDLCSFGIKLTKTPEHKTLYQYKQELTSSLWLSFTTDGKLTIGKGSVIGKDSLFTSAEASNSQIITITEMRKPDWYITPFVQWLDLVEPNSGKHGSFHLRSVDCKNLVQVIHDRVNTIGASLN</sequence>
<reference evidence="3" key="3">
    <citation type="submission" date="2015-06" db="UniProtKB">
        <authorList>
            <consortium name="EnsemblMetazoa"/>
        </authorList>
    </citation>
    <scope>IDENTIFICATION</scope>
</reference>
<dbReference type="EMBL" id="KB295686">
    <property type="protein sequence ID" value="ELU12743.1"/>
    <property type="molecule type" value="Genomic_DNA"/>
</dbReference>
<evidence type="ECO:0000313" key="4">
    <source>
        <dbReference type="Proteomes" id="UP000014760"/>
    </source>
</evidence>
<keyword evidence="4" id="KW-1185">Reference proteome</keyword>
<feature type="chain" id="PRO_5008788605" description="Farnesoic acid O-methyl transferase domain-containing protein" evidence="1">
    <location>
        <begin position="21"/>
        <end position="194"/>
    </location>
</feature>
<reference evidence="4" key="1">
    <citation type="submission" date="2012-12" db="EMBL/GenBank/DDBJ databases">
        <authorList>
            <person name="Hellsten U."/>
            <person name="Grimwood J."/>
            <person name="Chapman J.A."/>
            <person name="Shapiro H."/>
            <person name="Aerts A."/>
            <person name="Otillar R.P."/>
            <person name="Terry A.Y."/>
            <person name="Boore J.L."/>
            <person name="Simakov O."/>
            <person name="Marletaz F."/>
            <person name="Cho S.-J."/>
            <person name="Edsinger-Gonzales E."/>
            <person name="Havlak P."/>
            <person name="Kuo D.-H."/>
            <person name="Larsson T."/>
            <person name="Lv J."/>
            <person name="Arendt D."/>
            <person name="Savage R."/>
            <person name="Osoegawa K."/>
            <person name="de Jong P."/>
            <person name="Lindberg D.R."/>
            <person name="Seaver E.C."/>
            <person name="Weisblat D.A."/>
            <person name="Putnam N.H."/>
            <person name="Grigoriev I.V."/>
            <person name="Rokhsar D.S."/>
        </authorList>
    </citation>
    <scope>NUCLEOTIDE SEQUENCE</scope>
    <source>
        <strain evidence="4">I ESC-2004</strain>
    </source>
</reference>
<accession>R7V1M5</accession>
<evidence type="ECO:0000313" key="2">
    <source>
        <dbReference type="EMBL" id="ELU12743.1"/>
    </source>
</evidence>
<reference evidence="2 4" key="2">
    <citation type="journal article" date="2013" name="Nature">
        <title>Insights into bilaterian evolution from three spiralian genomes.</title>
        <authorList>
            <person name="Simakov O."/>
            <person name="Marletaz F."/>
            <person name="Cho S.J."/>
            <person name="Edsinger-Gonzales E."/>
            <person name="Havlak P."/>
            <person name="Hellsten U."/>
            <person name="Kuo D.H."/>
            <person name="Larsson T."/>
            <person name="Lv J."/>
            <person name="Arendt D."/>
            <person name="Savage R."/>
            <person name="Osoegawa K."/>
            <person name="de Jong P."/>
            <person name="Grimwood J."/>
            <person name="Chapman J.A."/>
            <person name="Shapiro H."/>
            <person name="Aerts A."/>
            <person name="Otillar R.P."/>
            <person name="Terry A.Y."/>
            <person name="Boore J.L."/>
            <person name="Grigoriev I.V."/>
            <person name="Lindberg D.R."/>
            <person name="Seaver E.C."/>
            <person name="Weisblat D.A."/>
            <person name="Putnam N.H."/>
            <person name="Rokhsar D.S."/>
        </authorList>
    </citation>
    <scope>NUCLEOTIDE SEQUENCE</scope>
    <source>
        <strain evidence="2 4">I ESC-2004</strain>
    </source>
</reference>
<evidence type="ECO:0000313" key="3">
    <source>
        <dbReference type="EnsemblMetazoa" id="CapteP196419"/>
    </source>
</evidence>
<dbReference type="HOGENOM" id="CLU_1564366_0_0_1"/>
<dbReference type="AlphaFoldDB" id="R7V1M5"/>
<protein>
    <recommendedName>
        <fullName evidence="5">Farnesoic acid O-methyl transferase domain-containing protein</fullName>
    </recommendedName>
</protein>
<dbReference type="EnsemblMetazoa" id="CapteT196419">
    <property type="protein sequence ID" value="CapteP196419"/>
    <property type="gene ID" value="CapteG196419"/>
</dbReference>